<name>A0A151QTI3_CAJCA</name>
<dbReference type="InterPro" id="IPR012337">
    <property type="entry name" value="RNaseH-like_sf"/>
</dbReference>
<gene>
    <name evidence="1" type="ORF">KK1_045557</name>
</gene>
<organism evidence="1 2">
    <name type="scientific">Cajanus cajan</name>
    <name type="common">Pigeon pea</name>
    <name type="synonym">Cajanus indicus</name>
    <dbReference type="NCBI Taxonomy" id="3821"/>
    <lineage>
        <taxon>Eukaryota</taxon>
        <taxon>Viridiplantae</taxon>
        <taxon>Streptophyta</taxon>
        <taxon>Embryophyta</taxon>
        <taxon>Tracheophyta</taxon>
        <taxon>Spermatophyta</taxon>
        <taxon>Magnoliopsida</taxon>
        <taxon>eudicotyledons</taxon>
        <taxon>Gunneridae</taxon>
        <taxon>Pentapetalae</taxon>
        <taxon>rosids</taxon>
        <taxon>fabids</taxon>
        <taxon>Fabales</taxon>
        <taxon>Fabaceae</taxon>
        <taxon>Papilionoideae</taxon>
        <taxon>50 kb inversion clade</taxon>
        <taxon>NPAAA clade</taxon>
        <taxon>indigoferoid/millettioid clade</taxon>
        <taxon>Phaseoleae</taxon>
        <taxon>Cajanus</taxon>
    </lineage>
</organism>
<dbReference type="PANTHER" id="PTHR42648">
    <property type="entry name" value="TRANSPOSASE, PUTATIVE-RELATED"/>
    <property type="match status" value="1"/>
</dbReference>
<reference evidence="1" key="1">
    <citation type="journal article" date="2012" name="Nat. Biotechnol.">
        <title>Draft genome sequence of pigeonpea (Cajanus cajan), an orphan legume crop of resource-poor farmers.</title>
        <authorList>
            <person name="Varshney R.K."/>
            <person name="Chen W."/>
            <person name="Li Y."/>
            <person name="Bharti A.K."/>
            <person name="Saxena R.K."/>
            <person name="Schlueter J.A."/>
            <person name="Donoghue M.T."/>
            <person name="Azam S."/>
            <person name="Fan G."/>
            <person name="Whaley A.M."/>
            <person name="Farmer A.D."/>
            <person name="Sheridan J."/>
            <person name="Iwata A."/>
            <person name="Tuteja R."/>
            <person name="Penmetsa R.V."/>
            <person name="Wu W."/>
            <person name="Upadhyaya H.D."/>
            <person name="Yang S.P."/>
            <person name="Shah T."/>
            <person name="Saxena K.B."/>
            <person name="Michael T."/>
            <person name="McCombie W.R."/>
            <person name="Yang B."/>
            <person name="Zhang G."/>
            <person name="Yang H."/>
            <person name="Wang J."/>
            <person name="Spillane C."/>
            <person name="Cook D.R."/>
            <person name="May G.D."/>
            <person name="Xu X."/>
            <person name="Jackson S.A."/>
        </authorList>
    </citation>
    <scope>NUCLEOTIDE SEQUENCE [LARGE SCALE GENOMIC DNA]</scope>
</reference>
<proteinExistence type="predicted"/>
<dbReference type="SUPFAM" id="SSF53098">
    <property type="entry name" value="Ribonuclease H-like"/>
    <property type="match status" value="1"/>
</dbReference>
<dbReference type="GO" id="GO:0003676">
    <property type="term" value="F:nucleic acid binding"/>
    <property type="evidence" value="ECO:0007669"/>
    <property type="project" value="InterPro"/>
</dbReference>
<dbReference type="EMBL" id="KQ484840">
    <property type="protein sequence ID" value="KYP33580.1"/>
    <property type="molecule type" value="Genomic_DNA"/>
</dbReference>
<dbReference type="AlphaFoldDB" id="A0A151QTI3"/>
<sequence>MDQVLEKFKEFHALIERQSCKKLKRIRTDNGAEKMNRTLLERVRCMLSDAKLPKHFWDEALYTTVHVINLTPTVILDGEMPDQIWFGKNASYDYLVSSFVRHLFMFQRMKDPNWIRRQDNVSLLVIVRMNLATGCMILLKRSLLEAVMCNSWKTKPLKILTRWRRLHPRKIII</sequence>
<dbReference type="InterPro" id="IPR036397">
    <property type="entry name" value="RNaseH_sf"/>
</dbReference>
<protein>
    <submittedName>
        <fullName evidence="1">Retrovirus-related Pol polyprotein from transposon TNT 1-94</fullName>
    </submittedName>
</protein>
<accession>A0A151QTI3</accession>
<dbReference type="Gene3D" id="3.30.420.10">
    <property type="entry name" value="Ribonuclease H-like superfamily/Ribonuclease H"/>
    <property type="match status" value="1"/>
</dbReference>
<evidence type="ECO:0000313" key="1">
    <source>
        <dbReference type="EMBL" id="KYP33580.1"/>
    </source>
</evidence>
<dbReference type="Proteomes" id="UP000075243">
    <property type="component" value="Unassembled WGS sequence"/>
</dbReference>
<keyword evidence="2" id="KW-1185">Reference proteome</keyword>
<dbReference type="Gramene" id="C.cajan_42555.t">
    <property type="protein sequence ID" value="C.cajan_42555.t"/>
    <property type="gene ID" value="C.cajan_42555"/>
</dbReference>
<evidence type="ECO:0000313" key="2">
    <source>
        <dbReference type="Proteomes" id="UP000075243"/>
    </source>
</evidence>
<dbReference type="InterPro" id="IPR039537">
    <property type="entry name" value="Retrotran_Ty1/copia-like"/>
</dbReference>
<dbReference type="PANTHER" id="PTHR42648:SF28">
    <property type="entry name" value="TRANSPOSON-ENCODED PROTEIN WITH RIBONUCLEASE H-LIKE AND RETROVIRUS ZINC FINGER-LIKE DOMAINS"/>
    <property type="match status" value="1"/>
</dbReference>